<evidence type="ECO:0000313" key="5">
    <source>
        <dbReference type="EMBL" id="NEJ74914.1"/>
    </source>
</evidence>
<dbReference type="GO" id="GO:0016757">
    <property type="term" value="F:glycosyltransferase activity"/>
    <property type="evidence" value="ECO:0007669"/>
    <property type="project" value="UniProtKB-KW"/>
</dbReference>
<evidence type="ECO:0000259" key="4">
    <source>
        <dbReference type="Pfam" id="PF00535"/>
    </source>
</evidence>
<dbReference type="PANTHER" id="PTHR43179:SF12">
    <property type="entry name" value="GALACTOFURANOSYLTRANSFERASE GLFT2"/>
    <property type="match status" value="1"/>
</dbReference>
<reference evidence="5 6" key="1">
    <citation type="submission" date="2019-12" db="EMBL/GenBank/DDBJ databases">
        <title>Rhizobium genotypes associated with high levels of biological nitrogen fixation by grain legumes in a temperate-maritime cropping system.</title>
        <authorList>
            <person name="Maluk M."/>
            <person name="Francesc Ferrando Molina F."/>
            <person name="Lopez Del Egido L."/>
            <person name="Lafos M."/>
            <person name="Langarica-Fuentes A."/>
            <person name="Gebre Yohannes G."/>
            <person name="Young M.W."/>
            <person name="Martin P."/>
            <person name="Gantlett R."/>
            <person name="Kenicer G."/>
            <person name="Hawes C."/>
            <person name="Begg G.S."/>
            <person name="Quilliam R.S."/>
            <person name="Squire G.R."/>
            <person name="Poole P.S."/>
            <person name="Young P.W."/>
            <person name="Iannetta P.M."/>
            <person name="James E.K."/>
        </authorList>
    </citation>
    <scope>NUCLEOTIDE SEQUENCE [LARGE SCALE GENOMIC DNA]</scope>
    <source>
        <strain evidence="5 6">JHI366</strain>
    </source>
</reference>
<proteinExistence type="inferred from homology"/>
<dbReference type="SUPFAM" id="SSF53448">
    <property type="entry name" value="Nucleotide-diphospho-sugar transferases"/>
    <property type="match status" value="1"/>
</dbReference>
<sequence>MRLAVRDIDILDLPPDFEPTDDYQGALVLIRVAGRPCGQAVIAFDTDGGKMPIKDRILSAASSSVFEAWLRHRLALPDSSPTPSQLPKASVVICTRDRTEDLERCLTGLLAMPDKADILVVDNAPSNEATRDLVGRFDTVRYLREPRPGLDVARNTALRNTEADVVAFIDDDAVPDPLWLRTLLRNFEDPLVLAVTGLTMAAELETDSQIAFQHFGGFCRGFRRQVYDAYNLDPFTGWHAGAGVNMALRRTIVDAVGWFDEALDAGTLSLAGGDTDMFRRVLEAGYRIIYDPEALNWHRHRRSIKELQQQMYGYEVASFAILTKALLFEGNPRALPRMFRSYSRLLRRLFQPRPTHQFSLPYNDALTQVRGAVSGPVRYLRARARARAGEAGHKRG</sequence>
<comment type="similarity">
    <text evidence="1">Belongs to the glycosyltransferase 2 family.</text>
</comment>
<dbReference type="InterPro" id="IPR029044">
    <property type="entry name" value="Nucleotide-diphossugar_trans"/>
</dbReference>
<gene>
    <name evidence="5" type="ORF">GR197_31095</name>
</gene>
<dbReference type="InterPro" id="IPR001173">
    <property type="entry name" value="Glyco_trans_2-like"/>
</dbReference>
<dbReference type="Proteomes" id="UP000471753">
    <property type="component" value="Unassembled WGS sequence"/>
</dbReference>
<name>A0A7K3UNR3_9HYPH</name>
<evidence type="ECO:0000256" key="3">
    <source>
        <dbReference type="ARBA" id="ARBA00022679"/>
    </source>
</evidence>
<dbReference type="PANTHER" id="PTHR43179">
    <property type="entry name" value="RHAMNOSYLTRANSFERASE WBBL"/>
    <property type="match status" value="1"/>
</dbReference>
<feature type="domain" description="Glycosyltransferase 2-like" evidence="4">
    <location>
        <begin position="90"/>
        <end position="254"/>
    </location>
</feature>
<dbReference type="AlphaFoldDB" id="A0A7K3UNR3"/>
<protein>
    <submittedName>
        <fullName evidence="5">Glycosyltransferase</fullName>
    </submittedName>
</protein>
<evidence type="ECO:0000313" key="6">
    <source>
        <dbReference type="Proteomes" id="UP000471753"/>
    </source>
</evidence>
<comment type="caution">
    <text evidence="5">The sequence shown here is derived from an EMBL/GenBank/DDBJ whole genome shotgun (WGS) entry which is preliminary data.</text>
</comment>
<evidence type="ECO:0000256" key="2">
    <source>
        <dbReference type="ARBA" id="ARBA00022676"/>
    </source>
</evidence>
<dbReference type="Pfam" id="PF00535">
    <property type="entry name" value="Glycos_transf_2"/>
    <property type="match status" value="1"/>
</dbReference>
<dbReference type="RefSeq" id="WP_164016524.1">
    <property type="nucleotide sequence ID" value="NZ_WUFT01000042.1"/>
</dbReference>
<evidence type="ECO:0000256" key="1">
    <source>
        <dbReference type="ARBA" id="ARBA00006739"/>
    </source>
</evidence>
<dbReference type="EMBL" id="WUFT01000042">
    <property type="protein sequence ID" value="NEJ74914.1"/>
    <property type="molecule type" value="Genomic_DNA"/>
</dbReference>
<keyword evidence="2" id="KW-0328">Glycosyltransferase</keyword>
<organism evidence="5 6">
    <name type="scientific">Rhizobium phaseoli</name>
    <dbReference type="NCBI Taxonomy" id="396"/>
    <lineage>
        <taxon>Bacteria</taxon>
        <taxon>Pseudomonadati</taxon>
        <taxon>Pseudomonadota</taxon>
        <taxon>Alphaproteobacteria</taxon>
        <taxon>Hyphomicrobiales</taxon>
        <taxon>Rhizobiaceae</taxon>
        <taxon>Rhizobium/Agrobacterium group</taxon>
        <taxon>Rhizobium</taxon>
    </lineage>
</organism>
<dbReference type="Gene3D" id="3.90.550.10">
    <property type="entry name" value="Spore Coat Polysaccharide Biosynthesis Protein SpsA, Chain A"/>
    <property type="match status" value="1"/>
</dbReference>
<accession>A0A7K3UNR3</accession>
<keyword evidence="3 5" id="KW-0808">Transferase</keyword>